<reference evidence="1 2" key="1">
    <citation type="submission" date="2018-12" db="EMBL/GenBank/DDBJ databases">
        <authorList>
            <consortium name="Pathogen Informatics"/>
        </authorList>
    </citation>
    <scope>NUCLEOTIDE SEQUENCE [LARGE SCALE GENOMIC DNA]</scope>
    <source>
        <strain evidence="1 2">NCTC7357</strain>
    </source>
</reference>
<dbReference type="Proteomes" id="UP000277437">
    <property type="component" value="Chromosome"/>
</dbReference>
<dbReference type="EMBL" id="LR134334">
    <property type="protein sequence ID" value="VEF75250.1"/>
    <property type="molecule type" value="Genomic_DNA"/>
</dbReference>
<proteinExistence type="predicted"/>
<organism evidence="1 2">
    <name type="scientific">Pseudomonas chlororaphis</name>
    <dbReference type="NCBI Taxonomy" id="587753"/>
    <lineage>
        <taxon>Bacteria</taxon>
        <taxon>Pseudomonadati</taxon>
        <taxon>Pseudomonadota</taxon>
        <taxon>Gammaproteobacteria</taxon>
        <taxon>Pseudomonadales</taxon>
        <taxon>Pseudomonadaceae</taxon>
        <taxon>Pseudomonas</taxon>
    </lineage>
</organism>
<protein>
    <submittedName>
        <fullName evidence="1">Uncharacterized protein</fullName>
    </submittedName>
</protein>
<evidence type="ECO:0000313" key="1">
    <source>
        <dbReference type="EMBL" id="VEF75250.1"/>
    </source>
</evidence>
<accession>A0AAX3FX42</accession>
<evidence type="ECO:0000313" key="2">
    <source>
        <dbReference type="Proteomes" id="UP000277437"/>
    </source>
</evidence>
<gene>
    <name evidence="1" type="ORF">NCTC7357_03579</name>
</gene>
<sequence length="47" mass="5430">MSKPCIIGNPFFLRAIFANKQISAIGNRNSRLICQRKLLIKSRNNQR</sequence>
<name>A0AAX3FX42_9PSED</name>
<dbReference type="AlphaFoldDB" id="A0AAX3FX42"/>